<comment type="subcellular location">
    <subcellularLocation>
        <location evidence="9">Cytoplasm</location>
    </subcellularLocation>
</comment>
<dbReference type="GO" id="GO:0005737">
    <property type="term" value="C:cytoplasm"/>
    <property type="evidence" value="ECO:0007669"/>
    <property type="project" value="UniProtKB-SubCell"/>
</dbReference>
<comment type="similarity">
    <text evidence="9">In the N-terminal section; belongs to the UvrB family.</text>
</comment>
<dbReference type="HAMAP" id="MF_00969">
    <property type="entry name" value="TRCF"/>
    <property type="match status" value="1"/>
</dbReference>
<gene>
    <name evidence="9 12" type="primary">mfd</name>
    <name evidence="12" type="ORF">EVC35_03915</name>
</gene>
<keyword evidence="1 9" id="KW-0963">Cytoplasm</keyword>
<dbReference type="SMART" id="SM00487">
    <property type="entry name" value="DEXDc"/>
    <property type="match status" value="1"/>
</dbReference>
<dbReference type="GO" id="GO:0003678">
    <property type="term" value="F:DNA helicase activity"/>
    <property type="evidence" value="ECO:0007669"/>
    <property type="project" value="TreeGrafter"/>
</dbReference>
<dbReference type="RefSeq" id="WP_301711061.1">
    <property type="nucleotide sequence ID" value="NZ_SDWY01000002.1"/>
</dbReference>
<dbReference type="InterPro" id="IPR001650">
    <property type="entry name" value="Helicase_C-like"/>
</dbReference>
<evidence type="ECO:0000256" key="4">
    <source>
        <dbReference type="ARBA" id="ARBA00022801"/>
    </source>
</evidence>
<dbReference type="AlphaFoldDB" id="A0AAJ1R9C5"/>
<comment type="function">
    <text evidence="9">Couples transcription and DNA repair by recognizing RNA polymerase (RNAP) stalled at DNA lesions. Mediates ATP-dependent release of RNAP and its truncated transcript from the DNA, and recruitment of nucleotide excision repair machinery to the damaged site.</text>
</comment>
<dbReference type="InterPro" id="IPR011545">
    <property type="entry name" value="DEAD/DEAH_box_helicase_dom"/>
</dbReference>
<dbReference type="Gene3D" id="3.30.2060.10">
    <property type="entry name" value="Penicillin-binding protein 1b domain"/>
    <property type="match status" value="1"/>
</dbReference>
<dbReference type="GO" id="GO:0016787">
    <property type="term" value="F:hydrolase activity"/>
    <property type="evidence" value="ECO:0007669"/>
    <property type="project" value="UniProtKB-KW"/>
</dbReference>
<comment type="similarity">
    <text evidence="9">In the C-terminal section; belongs to the helicase family. RecG subfamily.</text>
</comment>
<dbReference type="PROSITE" id="PS51194">
    <property type="entry name" value="HELICASE_CTER"/>
    <property type="match status" value="1"/>
</dbReference>
<dbReference type="InterPro" id="IPR014001">
    <property type="entry name" value="Helicase_ATP-bd"/>
</dbReference>
<dbReference type="Pfam" id="PF03461">
    <property type="entry name" value="TRCF"/>
    <property type="match status" value="1"/>
</dbReference>
<evidence type="ECO:0000256" key="1">
    <source>
        <dbReference type="ARBA" id="ARBA00022490"/>
    </source>
</evidence>
<keyword evidence="5" id="KW-0347">Helicase</keyword>
<keyword evidence="8 9" id="KW-0234">DNA repair</keyword>
<dbReference type="EC" id="3.6.4.-" evidence="9"/>
<dbReference type="GO" id="GO:0003684">
    <property type="term" value="F:damaged DNA binding"/>
    <property type="evidence" value="ECO:0007669"/>
    <property type="project" value="InterPro"/>
</dbReference>
<evidence type="ECO:0000256" key="7">
    <source>
        <dbReference type="ARBA" id="ARBA00023125"/>
    </source>
</evidence>
<dbReference type="InterPro" id="IPR005118">
    <property type="entry name" value="TRCF_C"/>
</dbReference>
<keyword evidence="7 9" id="KW-0238">DNA-binding</keyword>
<evidence type="ECO:0000313" key="12">
    <source>
        <dbReference type="EMBL" id="MDN6900152.1"/>
    </source>
</evidence>
<dbReference type="SUPFAM" id="SSF143517">
    <property type="entry name" value="TRCF domain-like"/>
    <property type="match status" value="1"/>
</dbReference>
<dbReference type="SMART" id="SM00490">
    <property type="entry name" value="HELICc"/>
    <property type="match status" value="1"/>
</dbReference>
<proteinExistence type="inferred from homology"/>
<dbReference type="InterPro" id="IPR047112">
    <property type="entry name" value="RecG/Mfd"/>
</dbReference>
<dbReference type="Pfam" id="PF00270">
    <property type="entry name" value="DEAD"/>
    <property type="match status" value="1"/>
</dbReference>
<reference evidence="12" key="1">
    <citation type="submission" date="2019-01" db="EMBL/GenBank/DDBJ databases">
        <title>Oenococcus sicerae UCMA17102.</title>
        <authorList>
            <person name="Cousin F.J."/>
            <person name="Le Guellec R."/>
            <person name="Cretenet M."/>
        </authorList>
    </citation>
    <scope>NUCLEOTIDE SEQUENCE</scope>
    <source>
        <strain evidence="12">UCMA17102</strain>
    </source>
</reference>
<keyword evidence="3 9" id="KW-0227">DNA damage</keyword>
<keyword evidence="6 9" id="KW-0067">ATP-binding</keyword>
<dbReference type="PROSITE" id="PS51192">
    <property type="entry name" value="HELICASE_ATP_BIND_1"/>
    <property type="match status" value="1"/>
</dbReference>
<dbReference type="Pfam" id="PF02559">
    <property type="entry name" value="CarD_TRCF_RID"/>
    <property type="match status" value="1"/>
</dbReference>
<sequence length="1188" mass="134101">MMYALTGFLSQLPLIKKIAANQTDKNSVQLISGVNDTPKAALVAGIFAQFKAANINKRILLLTDTQFRADQLTADLTSLLDEDSVFEMQVEESLAIETAIASRDADLSRVLALQAFQSNNSAIIVLPFSGLSRRYPAADVFKQAVIKLKISQSYPRDQLARKLVEMGYHRQSLTANTGEFAIRGEIVDVYPINSDQPIRLDFFDDELESMRYFDADSQKSLDKVASISIYPVSDFVLPHAEFTEDVKVLEQAFIDHRKNLKGAQKKKLTDFFNPLLASAKKFVYDREILPFSEYFLKHSLFEYLQPDDLICIDDFARVNDQSQLQAQKNAEWETDRLAEFKLLPNLSIKLDAIDLIKHSQQKLSNGSGRFANPKIYLSNLTRGLVGITFTSKTEVISRVMQQYFGQMPALKMDLDSYRKRGFTVILEASSRERLLSLQRTLHDFSMNFAITDSILVGTAQLQVGSLSHGFELPEEKIVVMTEAELFAKVKKRVPRHQTFSNAERITSYTELKPGDYVVHVNHGIGRYEGLTTLEANGGKQDYMTIAYAQKAKIFIPVTHLNLVQKYIGAADATPKINSLNSTDWAKTKRRVTAKVEDIADDLIALYAKREGEVGHRFPADDDQQQTFDDDFAYPETVDQLRSIKEIKGGMEDKKPMDRLLVGDVGFGKTEVAFRAAFKAIEDHKQVAFLTPTTILAQQHYQTAVERFSDFPEIRIGMLSRFHTPSQNKAVIAKLKSHEIDMVIGTHRLLSKDVAFDDLGFLIIDEEQRFGVKHKEKIKQLRANIDVLTLTATPIPRTLNMALVGARDLSVLETPPANRFPIQTYVLEENWPVIADAIEKEMSRGGQTFFLHNRVQDIERTVAQIQQIVPDANVGYIHGQMNETQLENVLMDFLNGVYDVLVTTTIIETGVDIPNANTLIIENSERFGLSQLYQLRGRIGRSNRLAYAYFTYPGDHQPSEDAQKRLEAIRDFTELGSGFKLAMRDLAIRGAGDLLGKQQHGFIDSVGYELYQQMLQEAVAQKQGKSKDISHTNAEIVLQIEALLPADYVSDSSQKIEIYQRIRKSKTEAQFQEVRQDLVDRFGPIPMEVYNLFALARLKNATDAANVTNLNGDVSQVKIMFSKKASRILGGESIFKTLKDLPYKARVKAVDDQLELTIILNQDDQLTHLAVVTNYLKIVYEELKNNASR</sequence>
<evidence type="ECO:0000256" key="2">
    <source>
        <dbReference type="ARBA" id="ARBA00022741"/>
    </source>
</evidence>
<dbReference type="PANTHER" id="PTHR47964">
    <property type="entry name" value="ATP-DEPENDENT DNA HELICASE HOMOLOG RECG, CHLOROPLASTIC"/>
    <property type="match status" value="1"/>
</dbReference>
<dbReference type="Gene3D" id="2.40.10.170">
    <property type="match status" value="1"/>
</dbReference>
<dbReference type="Gene3D" id="3.40.50.300">
    <property type="entry name" value="P-loop containing nucleotide triphosphate hydrolases"/>
    <property type="match status" value="2"/>
</dbReference>
<dbReference type="PANTHER" id="PTHR47964:SF1">
    <property type="entry name" value="ATP-DEPENDENT DNA HELICASE HOMOLOG RECG, CHLOROPLASTIC"/>
    <property type="match status" value="1"/>
</dbReference>
<dbReference type="GO" id="GO:0006355">
    <property type="term" value="P:regulation of DNA-templated transcription"/>
    <property type="evidence" value="ECO:0007669"/>
    <property type="project" value="UniProtKB-UniRule"/>
</dbReference>
<evidence type="ECO:0000256" key="3">
    <source>
        <dbReference type="ARBA" id="ARBA00022763"/>
    </source>
</evidence>
<accession>A0AAJ1R9C5</accession>
<evidence type="ECO:0000256" key="5">
    <source>
        <dbReference type="ARBA" id="ARBA00022806"/>
    </source>
</evidence>
<dbReference type="InterPro" id="IPR036101">
    <property type="entry name" value="CarD-like/TRCF_RID_sf"/>
</dbReference>
<evidence type="ECO:0000259" key="10">
    <source>
        <dbReference type="PROSITE" id="PS51192"/>
    </source>
</evidence>
<feature type="domain" description="Helicase ATP-binding" evidence="10">
    <location>
        <begin position="649"/>
        <end position="811"/>
    </location>
</feature>
<dbReference type="Proteomes" id="UP001167919">
    <property type="component" value="Unassembled WGS sequence"/>
</dbReference>
<evidence type="ECO:0000313" key="13">
    <source>
        <dbReference type="Proteomes" id="UP001167919"/>
    </source>
</evidence>
<protein>
    <recommendedName>
        <fullName evidence="9">Transcription-repair-coupling factor</fullName>
        <shortName evidence="9">TRCF</shortName>
        <ecNumber evidence="9">3.6.4.-</ecNumber>
    </recommendedName>
</protein>
<keyword evidence="4 9" id="KW-0378">Hydrolase</keyword>
<dbReference type="NCBIfam" id="TIGR00580">
    <property type="entry name" value="mfd"/>
    <property type="match status" value="1"/>
</dbReference>
<evidence type="ECO:0000256" key="9">
    <source>
        <dbReference type="HAMAP-Rule" id="MF_00969"/>
    </source>
</evidence>
<evidence type="ECO:0000256" key="8">
    <source>
        <dbReference type="ARBA" id="ARBA00023204"/>
    </source>
</evidence>
<dbReference type="Pfam" id="PF17757">
    <property type="entry name" value="UvrB_inter"/>
    <property type="match status" value="1"/>
</dbReference>
<keyword evidence="2 9" id="KW-0547">Nucleotide-binding</keyword>
<dbReference type="EMBL" id="SDWY01000002">
    <property type="protein sequence ID" value="MDN6900152.1"/>
    <property type="molecule type" value="Genomic_DNA"/>
</dbReference>
<dbReference type="GO" id="GO:0005524">
    <property type="term" value="F:ATP binding"/>
    <property type="evidence" value="ECO:0007669"/>
    <property type="project" value="UniProtKB-UniRule"/>
</dbReference>
<dbReference type="SMART" id="SM01058">
    <property type="entry name" value="CarD_TRCF"/>
    <property type="match status" value="1"/>
</dbReference>
<evidence type="ECO:0000256" key="6">
    <source>
        <dbReference type="ARBA" id="ARBA00022840"/>
    </source>
</evidence>
<dbReference type="Gene3D" id="3.90.1150.50">
    <property type="entry name" value="Transcription-repair-coupling factor, D7 domain"/>
    <property type="match status" value="1"/>
</dbReference>
<dbReference type="InterPro" id="IPR003711">
    <property type="entry name" value="CarD-like/TRCF_RID"/>
</dbReference>
<dbReference type="Pfam" id="PF00271">
    <property type="entry name" value="Helicase_C"/>
    <property type="match status" value="1"/>
</dbReference>
<organism evidence="12 13">
    <name type="scientific">Oenococcus sicerae</name>
    <dbReference type="NCBI Taxonomy" id="2203724"/>
    <lineage>
        <taxon>Bacteria</taxon>
        <taxon>Bacillati</taxon>
        <taxon>Bacillota</taxon>
        <taxon>Bacilli</taxon>
        <taxon>Lactobacillales</taxon>
        <taxon>Lactobacillaceae</taxon>
        <taxon>Oenococcus</taxon>
    </lineage>
</organism>
<dbReference type="SMART" id="SM00982">
    <property type="entry name" value="TRCF"/>
    <property type="match status" value="1"/>
</dbReference>
<dbReference type="InterPro" id="IPR037235">
    <property type="entry name" value="TRCF-like_C_D7"/>
</dbReference>
<dbReference type="Gene3D" id="3.40.50.11180">
    <property type="match status" value="1"/>
</dbReference>
<dbReference type="CDD" id="cd17991">
    <property type="entry name" value="DEXHc_TRCF"/>
    <property type="match status" value="1"/>
</dbReference>
<feature type="domain" description="Helicase C-terminal" evidence="11">
    <location>
        <begin position="832"/>
        <end position="986"/>
    </location>
</feature>
<dbReference type="SUPFAM" id="SSF52540">
    <property type="entry name" value="P-loop containing nucleoside triphosphate hydrolases"/>
    <property type="match status" value="4"/>
</dbReference>
<dbReference type="InterPro" id="IPR041471">
    <property type="entry name" value="UvrB_inter"/>
</dbReference>
<comment type="caution">
    <text evidence="12">The sequence shown here is derived from an EMBL/GenBank/DDBJ whole genome shotgun (WGS) entry which is preliminary data.</text>
</comment>
<dbReference type="InterPro" id="IPR004576">
    <property type="entry name" value="Mfd"/>
</dbReference>
<evidence type="ECO:0000259" key="11">
    <source>
        <dbReference type="PROSITE" id="PS51194"/>
    </source>
</evidence>
<dbReference type="SUPFAM" id="SSF141259">
    <property type="entry name" value="CarD-like"/>
    <property type="match status" value="1"/>
</dbReference>
<name>A0AAJ1R9C5_9LACO</name>
<dbReference type="GO" id="GO:0000716">
    <property type="term" value="P:transcription-coupled nucleotide-excision repair, DNA damage recognition"/>
    <property type="evidence" value="ECO:0007669"/>
    <property type="project" value="UniProtKB-UniRule"/>
</dbReference>
<dbReference type="InterPro" id="IPR027417">
    <property type="entry name" value="P-loop_NTPase"/>
</dbReference>